<name>A0A849C3F2_9NOCA</name>
<dbReference type="Proteomes" id="UP000586827">
    <property type="component" value="Unassembled WGS sequence"/>
</dbReference>
<evidence type="ECO:0000313" key="12">
    <source>
        <dbReference type="Proteomes" id="UP000586827"/>
    </source>
</evidence>
<evidence type="ECO:0000256" key="3">
    <source>
        <dbReference type="ARBA" id="ARBA00022475"/>
    </source>
</evidence>
<evidence type="ECO:0000256" key="4">
    <source>
        <dbReference type="ARBA" id="ARBA00022692"/>
    </source>
</evidence>
<dbReference type="Pfam" id="PF07690">
    <property type="entry name" value="MFS_1"/>
    <property type="match status" value="1"/>
</dbReference>
<feature type="transmembrane region" description="Helical" evidence="9">
    <location>
        <begin position="148"/>
        <end position="172"/>
    </location>
</feature>
<evidence type="ECO:0000313" key="11">
    <source>
        <dbReference type="EMBL" id="NNH73192.1"/>
    </source>
</evidence>
<feature type="transmembrane region" description="Helical" evidence="9">
    <location>
        <begin position="263"/>
        <end position="283"/>
    </location>
</feature>
<feature type="transmembrane region" description="Helical" evidence="9">
    <location>
        <begin position="24"/>
        <end position="43"/>
    </location>
</feature>
<dbReference type="SUPFAM" id="SSF103473">
    <property type="entry name" value="MFS general substrate transporter"/>
    <property type="match status" value="1"/>
</dbReference>
<feature type="transmembrane region" description="Helical" evidence="9">
    <location>
        <begin position="112"/>
        <end position="136"/>
    </location>
</feature>
<evidence type="ECO:0000256" key="7">
    <source>
        <dbReference type="ARBA" id="ARBA00038075"/>
    </source>
</evidence>
<feature type="transmembrane region" description="Helical" evidence="9">
    <location>
        <begin position="229"/>
        <end position="251"/>
    </location>
</feature>
<dbReference type="InterPro" id="IPR036259">
    <property type="entry name" value="MFS_trans_sf"/>
</dbReference>
<keyword evidence="3" id="KW-1003">Cell membrane</keyword>
<keyword evidence="4 9" id="KW-0812">Transmembrane</keyword>
<dbReference type="Gene3D" id="1.20.1250.20">
    <property type="entry name" value="MFS general substrate transporter like domains"/>
    <property type="match status" value="1"/>
</dbReference>
<dbReference type="PANTHER" id="PTHR23513">
    <property type="entry name" value="INTEGRAL MEMBRANE EFFLUX PROTEIN-RELATED"/>
    <property type="match status" value="1"/>
</dbReference>
<comment type="subcellular location">
    <subcellularLocation>
        <location evidence="1">Cell inner membrane</location>
        <topology evidence="1">Multi-pass membrane protein</topology>
    </subcellularLocation>
</comment>
<keyword evidence="2" id="KW-0813">Transport</keyword>
<evidence type="ECO:0000256" key="1">
    <source>
        <dbReference type="ARBA" id="ARBA00004429"/>
    </source>
</evidence>
<gene>
    <name evidence="11" type="primary">entS</name>
    <name evidence="11" type="ORF">HLB23_25610</name>
</gene>
<evidence type="ECO:0000256" key="9">
    <source>
        <dbReference type="SAM" id="Phobius"/>
    </source>
</evidence>
<feature type="transmembrane region" description="Helical" evidence="9">
    <location>
        <begin position="55"/>
        <end position="76"/>
    </location>
</feature>
<evidence type="ECO:0000256" key="6">
    <source>
        <dbReference type="ARBA" id="ARBA00023136"/>
    </source>
</evidence>
<feature type="transmembrane region" description="Helical" evidence="9">
    <location>
        <begin position="382"/>
        <end position="405"/>
    </location>
</feature>
<evidence type="ECO:0000259" key="10">
    <source>
        <dbReference type="PROSITE" id="PS50850"/>
    </source>
</evidence>
<dbReference type="GO" id="GO:0022857">
    <property type="term" value="F:transmembrane transporter activity"/>
    <property type="evidence" value="ECO:0007669"/>
    <property type="project" value="InterPro"/>
</dbReference>
<feature type="transmembrane region" description="Helical" evidence="9">
    <location>
        <begin position="178"/>
        <end position="197"/>
    </location>
</feature>
<keyword evidence="5 9" id="KW-1133">Transmembrane helix</keyword>
<feature type="domain" description="Major facilitator superfamily (MFS) profile" evidence="10">
    <location>
        <begin position="19"/>
        <end position="409"/>
    </location>
</feature>
<dbReference type="RefSeq" id="WP_067527814.1">
    <property type="nucleotide sequence ID" value="NZ_JABELX010000009.1"/>
</dbReference>
<dbReference type="AlphaFoldDB" id="A0A849C3F2"/>
<proteinExistence type="inferred from homology"/>
<dbReference type="GO" id="GO:0005886">
    <property type="term" value="C:plasma membrane"/>
    <property type="evidence" value="ECO:0007669"/>
    <property type="project" value="UniProtKB-SubCell"/>
</dbReference>
<evidence type="ECO:0000256" key="5">
    <source>
        <dbReference type="ARBA" id="ARBA00022989"/>
    </source>
</evidence>
<organism evidence="11 12">
    <name type="scientific">Nocardia uniformis</name>
    <dbReference type="NCBI Taxonomy" id="53432"/>
    <lineage>
        <taxon>Bacteria</taxon>
        <taxon>Bacillati</taxon>
        <taxon>Actinomycetota</taxon>
        <taxon>Actinomycetes</taxon>
        <taxon>Mycobacteriales</taxon>
        <taxon>Nocardiaceae</taxon>
        <taxon>Nocardia</taxon>
    </lineage>
</organism>
<evidence type="ECO:0000256" key="8">
    <source>
        <dbReference type="ARBA" id="ARBA00040914"/>
    </source>
</evidence>
<keyword evidence="6 9" id="KW-0472">Membrane</keyword>
<reference evidence="11 12" key="1">
    <citation type="submission" date="2020-05" db="EMBL/GenBank/DDBJ databases">
        <title>MicrobeNet Type strains.</title>
        <authorList>
            <person name="Nicholson A.C."/>
        </authorList>
    </citation>
    <scope>NUCLEOTIDE SEQUENCE [LARGE SCALE GENOMIC DNA]</scope>
    <source>
        <strain evidence="11 12">JCM 3224</strain>
    </source>
</reference>
<keyword evidence="12" id="KW-1185">Reference proteome</keyword>
<feature type="transmembrane region" description="Helical" evidence="9">
    <location>
        <begin position="290"/>
        <end position="309"/>
    </location>
</feature>
<comment type="caution">
    <text evidence="11">The sequence shown here is derived from an EMBL/GenBank/DDBJ whole genome shotgun (WGS) entry which is preliminary data.</text>
</comment>
<dbReference type="EMBL" id="JABELX010000009">
    <property type="protein sequence ID" value="NNH73192.1"/>
    <property type="molecule type" value="Genomic_DNA"/>
</dbReference>
<dbReference type="PROSITE" id="PS50850">
    <property type="entry name" value="MFS"/>
    <property type="match status" value="1"/>
</dbReference>
<accession>A0A849C3F2</accession>
<dbReference type="InterPro" id="IPR020846">
    <property type="entry name" value="MFS_dom"/>
</dbReference>
<evidence type="ECO:0000256" key="2">
    <source>
        <dbReference type="ARBA" id="ARBA00022448"/>
    </source>
</evidence>
<dbReference type="InterPro" id="IPR011701">
    <property type="entry name" value="MFS"/>
</dbReference>
<dbReference type="NCBIfam" id="NF007792">
    <property type="entry name" value="PRK10489.1"/>
    <property type="match status" value="1"/>
</dbReference>
<dbReference type="CDD" id="cd06173">
    <property type="entry name" value="MFS_MefA_like"/>
    <property type="match status" value="1"/>
</dbReference>
<comment type="similarity">
    <text evidence="7">Belongs to the major facilitator superfamily. Drug:H(+) antiporter-3 (DHA3) (TC 2.A.1.21) family.</text>
</comment>
<protein>
    <recommendedName>
        <fullName evidence="8">Multidrug efflux pump Tap</fullName>
    </recommendedName>
</protein>
<sequence>MTAVGGLLIDTSPLRASREFRCAFAARLVSVLGIGLLMVALPVQVYQLTGSSLHVAGVTTVTAIALFAGSLAGGVIADRYDRRDVIQWSRTVAGLGFLALGVNALLPHPMLGVIYGAGVVDGLAGGISGSAMMALVPMLVGRDKVASAGALTALTSDLGTMITPALAGLLIAKTGVGPAFFLTAGATVATVGFIRAIGPQPPPQRVTEHPLRELAIGIRFAMRHKVIRMALLTGLLAMLVSGPLVLLPALVEHELGAGTTTLGILYAASGAGAVLGSLTSGWIGRDRNPGRALLISLALMPLGVIIAGLAPHTAIVFLGLAGFGMARAVNMVLRYTVLQQQAPEELRGRVSGLLMVQAVTGTAVGSMVAGVVGQFFEPGTALVVYGLSVLVLGVATAIVAAPLFAKEKP</sequence>
<feature type="transmembrane region" description="Helical" evidence="9">
    <location>
        <begin position="315"/>
        <end position="333"/>
    </location>
</feature>
<feature type="transmembrane region" description="Helical" evidence="9">
    <location>
        <begin position="353"/>
        <end position="376"/>
    </location>
</feature>
<feature type="transmembrane region" description="Helical" evidence="9">
    <location>
        <begin position="88"/>
        <end position="106"/>
    </location>
</feature>
<dbReference type="PANTHER" id="PTHR23513:SF9">
    <property type="entry name" value="ENTEROBACTIN EXPORTER ENTS"/>
    <property type="match status" value="1"/>
</dbReference>